<evidence type="ECO:0000313" key="2">
    <source>
        <dbReference type="Proteomes" id="UP000190539"/>
    </source>
</evidence>
<organism evidence="1 2">
    <name type="scientific">Streptomyces tsukubensis</name>
    <dbReference type="NCBI Taxonomy" id="83656"/>
    <lineage>
        <taxon>Bacteria</taxon>
        <taxon>Bacillati</taxon>
        <taxon>Actinomycetota</taxon>
        <taxon>Actinomycetes</taxon>
        <taxon>Kitasatosporales</taxon>
        <taxon>Streptomycetaceae</taxon>
        <taxon>Streptomyces</taxon>
    </lineage>
</organism>
<sequence>MVPRGEPVESTAEFLRIGYAGCACLWTGLFPCNHRRYPEVIRSMRAKLGCEAEMAGDICGEARA</sequence>
<reference evidence="1 2" key="1">
    <citation type="submission" date="2017-02" db="EMBL/GenBank/DDBJ databases">
        <title>Draft Genome Sequence of Streptomyces tsukubaensis F601, a Producer of the immunosuppressant tacrolimus FK506.</title>
        <authorList>
            <person name="Zong G."/>
            <person name="Zhong C."/>
            <person name="Fu J."/>
            <person name="Qin R."/>
            <person name="Cao G."/>
        </authorList>
    </citation>
    <scope>NUCLEOTIDE SEQUENCE [LARGE SCALE GENOMIC DNA]</scope>
    <source>
        <strain evidence="1 2">F601</strain>
    </source>
</reference>
<keyword evidence="2" id="KW-1185">Reference proteome</keyword>
<protein>
    <submittedName>
        <fullName evidence="1">Uncharacterized protein</fullName>
    </submittedName>
</protein>
<accession>A0A1V3ZZS2</accession>
<dbReference type="EMBL" id="MVFC01000044">
    <property type="protein sequence ID" value="OON71985.1"/>
    <property type="molecule type" value="Genomic_DNA"/>
</dbReference>
<dbReference type="AlphaFoldDB" id="A0A1V3ZZS2"/>
<evidence type="ECO:0000313" key="1">
    <source>
        <dbReference type="EMBL" id="OON71985.1"/>
    </source>
</evidence>
<dbReference type="STRING" id="83656.B1H18_31500"/>
<proteinExistence type="predicted"/>
<dbReference type="Proteomes" id="UP000190539">
    <property type="component" value="Unassembled WGS sequence"/>
</dbReference>
<name>A0A1V3ZZS2_9ACTN</name>
<comment type="caution">
    <text evidence="1">The sequence shown here is derived from an EMBL/GenBank/DDBJ whole genome shotgun (WGS) entry which is preliminary data.</text>
</comment>
<gene>
    <name evidence="1" type="ORF">B1H18_31500</name>
</gene>